<evidence type="ECO:0000256" key="1">
    <source>
        <dbReference type="ARBA" id="ARBA00022617"/>
    </source>
</evidence>
<feature type="domain" description="Cytochrome c" evidence="5">
    <location>
        <begin position="146"/>
        <end position="250"/>
    </location>
</feature>
<evidence type="ECO:0000259" key="5">
    <source>
        <dbReference type="PROSITE" id="PS51007"/>
    </source>
</evidence>
<dbReference type="Proteomes" id="UP000011885">
    <property type="component" value="Unassembled WGS sequence"/>
</dbReference>
<accession>M5TZ13</accession>
<dbReference type="EMBL" id="ANOH01000286">
    <property type="protein sequence ID" value="EMI54254.1"/>
    <property type="molecule type" value="Genomic_DNA"/>
</dbReference>
<organism evidence="6 7">
    <name type="scientific">Rhodopirellula sallentina SM41</name>
    <dbReference type="NCBI Taxonomy" id="1263870"/>
    <lineage>
        <taxon>Bacteria</taxon>
        <taxon>Pseudomonadati</taxon>
        <taxon>Planctomycetota</taxon>
        <taxon>Planctomycetia</taxon>
        <taxon>Pirellulales</taxon>
        <taxon>Pirellulaceae</taxon>
        <taxon>Rhodopirellula</taxon>
    </lineage>
</organism>
<keyword evidence="1 4" id="KW-0349">Heme</keyword>
<keyword evidence="2 4" id="KW-0479">Metal-binding</keyword>
<protein>
    <submittedName>
        <fullName evidence="6">Cytochrome c class I</fullName>
    </submittedName>
</protein>
<evidence type="ECO:0000256" key="3">
    <source>
        <dbReference type="ARBA" id="ARBA00023004"/>
    </source>
</evidence>
<keyword evidence="7" id="KW-1185">Reference proteome</keyword>
<dbReference type="GO" id="GO:0020037">
    <property type="term" value="F:heme binding"/>
    <property type="evidence" value="ECO:0007669"/>
    <property type="project" value="InterPro"/>
</dbReference>
<evidence type="ECO:0000256" key="2">
    <source>
        <dbReference type="ARBA" id="ARBA00022723"/>
    </source>
</evidence>
<keyword evidence="3 4" id="KW-0408">Iron</keyword>
<comment type="caution">
    <text evidence="6">The sequence shown here is derived from an EMBL/GenBank/DDBJ whole genome shotgun (WGS) entry which is preliminary data.</text>
</comment>
<sequence>MVGLPSSLRAVLHLQLSAVLHLPLRVVSPWQLRAVSPRLLKAVSPLSPAEPFRPDRGWIFRGGFGVFVLGVMLVSLAGCREAPPEFESNLVRAISLEISRDIPTQAAMEDVEPVVEALFGTPQSPRWPASWMANDDQRNLVSVERLQVAAGGVSSNQKNAHTGLYQEHCVVCHGVSGSGAGPASRYQVPYPRDFRAGVFKWKSTARSEKPTREDLAELLQRGIPGTPMPSFSLLPPSDREAIIDYVIYLSVRGEVERELLSFAVDMLDYDTTPPEDELRIMLVSTQDDAAMSEDAEKTSEMPEESAVMPEELTEGGEAIAEVIDDVVGRWVSATSTPVPPRQELEGDELAASIARGKEIFHGQIANCAGCHGVGGEGGLPTLDYDDWTKDFTTRIGIDPTDKEAVKPFRSAGALPPRQIDPRVLTNGVFHGGDDPETLYRRIQHGIAGTPMPSVDISEEAAGKTGLSPDEAWDLVNYLRRGN</sequence>
<evidence type="ECO:0000313" key="7">
    <source>
        <dbReference type="Proteomes" id="UP000011885"/>
    </source>
</evidence>
<dbReference type="Gene3D" id="1.10.760.10">
    <property type="entry name" value="Cytochrome c-like domain"/>
    <property type="match status" value="2"/>
</dbReference>
<dbReference type="Pfam" id="PF00034">
    <property type="entry name" value="Cytochrom_C"/>
    <property type="match status" value="2"/>
</dbReference>
<dbReference type="PROSITE" id="PS51007">
    <property type="entry name" value="CYTC"/>
    <property type="match status" value="2"/>
</dbReference>
<reference evidence="6 7" key="1">
    <citation type="journal article" date="2013" name="Mar. Genomics">
        <title>Expression of sulfatases in Rhodopirellula baltica and the diversity of sulfatases in the genus Rhodopirellula.</title>
        <authorList>
            <person name="Wegner C.E."/>
            <person name="Richter-Heitmann T."/>
            <person name="Klindworth A."/>
            <person name="Klockow C."/>
            <person name="Richter M."/>
            <person name="Achstetter T."/>
            <person name="Glockner F.O."/>
            <person name="Harder J."/>
        </authorList>
    </citation>
    <scope>NUCLEOTIDE SEQUENCE [LARGE SCALE GENOMIC DNA]</scope>
    <source>
        <strain evidence="6 7">SM41</strain>
    </source>
</reference>
<proteinExistence type="predicted"/>
<evidence type="ECO:0000313" key="6">
    <source>
        <dbReference type="EMBL" id="EMI54254.1"/>
    </source>
</evidence>
<dbReference type="AlphaFoldDB" id="M5TZ13"/>
<dbReference type="InterPro" id="IPR036909">
    <property type="entry name" value="Cyt_c-like_dom_sf"/>
</dbReference>
<feature type="domain" description="Cytochrome c" evidence="5">
    <location>
        <begin position="351"/>
        <end position="482"/>
    </location>
</feature>
<name>M5TZ13_9BACT</name>
<dbReference type="GO" id="GO:0046872">
    <property type="term" value="F:metal ion binding"/>
    <property type="evidence" value="ECO:0007669"/>
    <property type="project" value="UniProtKB-KW"/>
</dbReference>
<dbReference type="InterPro" id="IPR009056">
    <property type="entry name" value="Cyt_c-like_dom"/>
</dbReference>
<evidence type="ECO:0000256" key="4">
    <source>
        <dbReference type="PROSITE-ProRule" id="PRU00433"/>
    </source>
</evidence>
<gene>
    <name evidence="6" type="ORF">RSSM_04303</name>
</gene>
<dbReference type="GO" id="GO:0009055">
    <property type="term" value="F:electron transfer activity"/>
    <property type="evidence" value="ECO:0007669"/>
    <property type="project" value="InterPro"/>
</dbReference>
<dbReference type="SUPFAM" id="SSF46626">
    <property type="entry name" value="Cytochrome c"/>
    <property type="match status" value="2"/>
</dbReference>
<dbReference type="PATRIC" id="fig|1263870.3.peg.4548"/>